<dbReference type="AlphaFoldDB" id="A0A1Y1VQZ5"/>
<evidence type="ECO:0000313" key="9">
    <source>
        <dbReference type="Proteomes" id="UP000193944"/>
    </source>
</evidence>
<dbReference type="CDD" id="cd00059">
    <property type="entry name" value="FH_FOX"/>
    <property type="match status" value="1"/>
</dbReference>
<evidence type="ECO:0000256" key="2">
    <source>
        <dbReference type="ARBA" id="ARBA00023015"/>
    </source>
</evidence>
<dbReference type="InterPro" id="IPR036388">
    <property type="entry name" value="WH-like_DNA-bd_sf"/>
</dbReference>
<dbReference type="SMART" id="SM00339">
    <property type="entry name" value="FH"/>
    <property type="match status" value="1"/>
</dbReference>
<keyword evidence="9" id="KW-1185">Reference proteome</keyword>
<accession>A0A1Y1VQZ5</accession>
<sequence>KQPYSYAELIAQAIISVPSYKLPLNKIYEWISTHYPFYKLSETGWQNSIRHNLSLNNSFVKCPRTEEDPGKGCYWTIVKDQRHKF</sequence>
<comment type="subcellular location">
    <subcellularLocation>
        <location evidence="1 6">Nucleus</location>
    </subcellularLocation>
</comment>
<evidence type="ECO:0000256" key="6">
    <source>
        <dbReference type="PROSITE-ProRule" id="PRU00089"/>
    </source>
</evidence>
<dbReference type="PANTHER" id="PTHR45881">
    <property type="entry name" value="CHECKPOINT SUPPRESSOR 1-LIKE, ISOFORM A-RELATED"/>
    <property type="match status" value="1"/>
</dbReference>
<dbReference type="PROSITE" id="PS50039">
    <property type="entry name" value="FORK_HEAD_3"/>
    <property type="match status" value="1"/>
</dbReference>
<evidence type="ECO:0000313" key="8">
    <source>
        <dbReference type="EMBL" id="ORX63699.1"/>
    </source>
</evidence>
<protein>
    <submittedName>
        <fullName evidence="8">Fork head transcription factor</fullName>
    </submittedName>
</protein>
<comment type="caution">
    <text evidence="8">The sequence shown here is derived from an EMBL/GenBank/DDBJ whole genome shotgun (WGS) entry which is preliminary data.</text>
</comment>
<dbReference type="InterPro" id="IPR001766">
    <property type="entry name" value="Fork_head_dom"/>
</dbReference>
<reference evidence="8 9" key="2">
    <citation type="submission" date="2016-08" db="EMBL/GenBank/DDBJ databases">
        <title>Pervasive Adenine N6-methylation of Active Genes in Fungi.</title>
        <authorList>
            <consortium name="DOE Joint Genome Institute"/>
            <person name="Mondo S.J."/>
            <person name="Dannebaum R.O."/>
            <person name="Kuo R.C."/>
            <person name="Labutti K."/>
            <person name="Haridas S."/>
            <person name="Kuo A."/>
            <person name="Salamov A."/>
            <person name="Ahrendt S.R."/>
            <person name="Lipzen A."/>
            <person name="Sullivan W."/>
            <person name="Andreopoulos W.B."/>
            <person name="Clum A."/>
            <person name="Lindquist E."/>
            <person name="Daum C."/>
            <person name="Ramamoorthy G.K."/>
            <person name="Gryganskyi A."/>
            <person name="Culley D."/>
            <person name="Magnuson J.K."/>
            <person name="James T.Y."/>
            <person name="O'Malley M.A."/>
            <person name="Stajich J.E."/>
            <person name="Spatafora J.W."/>
            <person name="Visel A."/>
            <person name="Grigoriev I.V."/>
        </authorList>
    </citation>
    <scope>NUCLEOTIDE SEQUENCE [LARGE SCALE GENOMIC DNA]</scope>
    <source>
        <strain evidence="8 9">S4</strain>
    </source>
</reference>
<keyword evidence="3 6" id="KW-0238">DNA-binding</keyword>
<keyword evidence="4" id="KW-0804">Transcription</keyword>
<keyword evidence="5 6" id="KW-0539">Nucleus</keyword>
<dbReference type="GO" id="GO:0000978">
    <property type="term" value="F:RNA polymerase II cis-regulatory region sequence-specific DNA binding"/>
    <property type="evidence" value="ECO:0007669"/>
    <property type="project" value="TreeGrafter"/>
</dbReference>
<proteinExistence type="predicted"/>
<feature type="non-terminal residue" evidence="8">
    <location>
        <position position="1"/>
    </location>
</feature>
<dbReference type="PANTHER" id="PTHR45881:SF1">
    <property type="entry name" value="FORK HEAD PROTEIN HOMOLOG 2"/>
    <property type="match status" value="1"/>
</dbReference>
<reference evidence="8 9" key="1">
    <citation type="submission" date="2016-08" db="EMBL/GenBank/DDBJ databases">
        <title>A Parts List for Fungal Cellulosomes Revealed by Comparative Genomics.</title>
        <authorList>
            <consortium name="DOE Joint Genome Institute"/>
            <person name="Haitjema C.H."/>
            <person name="Gilmore S.P."/>
            <person name="Henske J.K."/>
            <person name="Solomon K.V."/>
            <person name="De Groot R."/>
            <person name="Kuo A."/>
            <person name="Mondo S.J."/>
            <person name="Salamov A.A."/>
            <person name="Labutti K."/>
            <person name="Zhao Z."/>
            <person name="Chiniquy J."/>
            <person name="Barry K."/>
            <person name="Brewer H.M."/>
            <person name="Purvine S.O."/>
            <person name="Wright A.T."/>
            <person name="Boxma B."/>
            <person name="Van Alen T."/>
            <person name="Hackstein J.H."/>
            <person name="Baker S.E."/>
            <person name="Grigoriev I.V."/>
            <person name="O'Malley M.A."/>
        </authorList>
    </citation>
    <scope>NUCLEOTIDE SEQUENCE [LARGE SCALE GENOMIC DNA]</scope>
    <source>
        <strain evidence="8 9">S4</strain>
    </source>
</reference>
<feature type="non-terminal residue" evidence="8">
    <location>
        <position position="85"/>
    </location>
</feature>
<keyword evidence="2" id="KW-0805">Transcription regulation</keyword>
<feature type="domain" description="Fork-head" evidence="7">
    <location>
        <begin position="1"/>
        <end position="85"/>
    </location>
</feature>
<evidence type="ECO:0000256" key="3">
    <source>
        <dbReference type="ARBA" id="ARBA00023125"/>
    </source>
</evidence>
<dbReference type="Proteomes" id="UP000193944">
    <property type="component" value="Unassembled WGS sequence"/>
</dbReference>
<dbReference type="STRING" id="1754192.A0A1Y1VQZ5"/>
<gene>
    <name evidence="8" type="ORF">BCR32DRAFT_183334</name>
</gene>
<name>A0A1Y1VQZ5_9FUNG</name>
<dbReference type="PRINTS" id="PR00053">
    <property type="entry name" value="FORKHEAD"/>
</dbReference>
<feature type="DNA-binding region" description="Fork-head" evidence="6">
    <location>
        <begin position="1"/>
        <end position="85"/>
    </location>
</feature>
<dbReference type="FunFam" id="1.10.10.10:FF:000135">
    <property type="entry name" value="forkhead box protein G1"/>
    <property type="match status" value="1"/>
</dbReference>
<evidence type="ECO:0000259" key="7">
    <source>
        <dbReference type="PROSITE" id="PS50039"/>
    </source>
</evidence>
<dbReference type="Gene3D" id="1.10.10.10">
    <property type="entry name" value="Winged helix-like DNA-binding domain superfamily/Winged helix DNA-binding domain"/>
    <property type="match status" value="1"/>
</dbReference>
<dbReference type="InterPro" id="IPR030456">
    <property type="entry name" value="TF_fork_head_CS_2"/>
</dbReference>
<dbReference type="SUPFAM" id="SSF46785">
    <property type="entry name" value="Winged helix' DNA-binding domain"/>
    <property type="match status" value="1"/>
</dbReference>
<evidence type="ECO:0000256" key="4">
    <source>
        <dbReference type="ARBA" id="ARBA00023163"/>
    </source>
</evidence>
<dbReference type="InterPro" id="IPR036390">
    <property type="entry name" value="WH_DNA-bd_sf"/>
</dbReference>
<evidence type="ECO:0000256" key="1">
    <source>
        <dbReference type="ARBA" id="ARBA00004123"/>
    </source>
</evidence>
<dbReference type="GO" id="GO:0005634">
    <property type="term" value="C:nucleus"/>
    <property type="evidence" value="ECO:0007669"/>
    <property type="project" value="UniProtKB-SubCell"/>
</dbReference>
<dbReference type="GO" id="GO:0000981">
    <property type="term" value="F:DNA-binding transcription factor activity, RNA polymerase II-specific"/>
    <property type="evidence" value="ECO:0007669"/>
    <property type="project" value="TreeGrafter"/>
</dbReference>
<dbReference type="PROSITE" id="PS00658">
    <property type="entry name" value="FORK_HEAD_2"/>
    <property type="match status" value="1"/>
</dbReference>
<dbReference type="OrthoDB" id="5954824at2759"/>
<dbReference type="Pfam" id="PF00250">
    <property type="entry name" value="Forkhead"/>
    <property type="match status" value="1"/>
</dbReference>
<evidence type="ECO:0000256" key="5">
    <source>
        <dbReference type="ARBA" id="ARBA00023242"/>
    </source>
</evidence>
<organism evidence="8 9">
    <name type="scientific">Anaeromyces robustus</name>
    <dbReference type="NCBI Taxonomy" id="1754192"/>
    <lineage>
        <taxon>Eukaryota</taxon>
        <taxon>Fungi</taxon>
        <taxon>Fungi incertae sedis</taxon>
        <taxon>Chytridiomycota</taxon>
        <taxon>Chytridiomycota incertae sedis</taxon>
        <taxon>Neocallimastigomycetes</taxon>
        <taxon>Neocallimastigales</taxon>
        <taxon>Neocallimastigaceae</taxon>
        <taxon>Anaeromyces</taxon>
    </lineage>
</organism>
<dbReference type="EMBL" id="MCFG01000596">
    <property type="protein sequence ID" value="ORX63699.1"/>
    <property type="molecule type" value="Genomic_DNA"/>
</dbReference>